<feature type="compositionally biased region" description="Basic and acidic residues" evidence="1">
    <location>
        <begin position="1"/>
        <end position="30"/>
    </location>
</feature>
<dbReference type="EMBL" id="AKAU01000068">
    <property type="protein sequence ID" value="EIN01168.1"/>
    <property type="molecule type" value="Genomic_DNA"/>
</dbReference>
<evidence type="ECO:0000313" key="2">
    <source>
        <dbReference type="EMBL" id="EIN01168.1"/>
    </source>
</evidence>
<comment type="caution">
    <text evidence="2">The sequence shown here is derived from an EMBL/GenBank/DDBJ whole genome shotgun (WGS) entry which is preliminary data.</text>
</comment>
<gene>
    <name evidence="2" type="ORF">WQE_10346</name>
</gene>
<accession>A0ABP2PTN2</accession>
<name>A0ABP2PTN2_9BURK</name>
<reference evidence="2 3" key="1">
    <citation type="journal article" date="2012" name="J. Bacteriol.">
        <title>Draft Genome Sequence of the Soil Bacterium Burkholderia terrae Strain BS001, Which Interacts with Fungal Surface Structures.</title>
        <authorList>
            <person name="Nazir R."/>
            <person name="Hansen M.A."/>
            <person name="Sorensen S."/>
            <person name="van Elsas J.D."/>
        </authorList>
    </citation>
    <scope>NUCLEOTIDE SEQUENCE [LARGE SCALE GENOMIC DNA]</scope>
    <source>
        <strain evidence="2 3">BS001</strain>
    </source>
</reference>
<feature type="region of interest" description="Disordered" evidence="1">
    <location>
        <begin position="1"/>
        <end position="46"/>
    </location>
</feature>
<proteinExistence type="predicted"/>
<organism evidence="2 3">
    <name type="scientific">Paraburkholderia hospita</name>
    <dbReference type="NCBI Taxonomy" id="169430"/>
    <lineage>
        <taxon>Bacteria</taxon>
        <taxon>Pseudomonadati</taxon>
        <taxon>Pseudomonadota</taxon>
        <taxon>Betaproteobacteria</taxon>
        <taxon>Burkholderiales</taxon>
        <taxon>Burkholderiaceae</taxon>
        <taxon>Paraburkholderia</taxon>
    </lineage>
</organism>
<evidence type="ECO:0000313" key="3">
    <source>
        <dbReference type="Proteomes" id="UP000004980"/>
    </source>
</evidence>
<evidence type="ECO:0000256" key="1">
    <source>
        <dbReference type="SAM" id="MobiDB-lite"/>
    </source>
</evidence>
<sequence length="46" mass="5405">MKDSNEQFEHPEPVKHSDNEKSKMPHRLDSLNKPIKKPREGEPPLE</sequence>
<protein>
    <submittedName>
        <fullName evidence="2">Uncharacterized protein</fullName>
    </submittedName>
</protein>
<feature type="compositionally biased region" description="Basic and acidic residues" evidence="1">
    <location>
        <begin position="37"/>
        <end position="46"/>
    </location>
</feature>
<dbReference type="Proteomes" id="UP000004980">
    <property type="component" value="Unassembled WGS sequence"/>
</dbReference>
<keyword evidence="3" id="KW-1185">Reference proteome</keyword>
<dbReference type="RefSeq" id="WP_007580195.1">
    <property type="nucleotide sequence ID" value="NZ_AKAU01000068.1"/>
</dbReference>